<protein>
    <recommendedName>
        <fullName evidence="1">NAD(P)-binding domain-containing protein</fullName>
    </recommendedName>
</protein>
<dbReference type="InterPro" id="IPR016040">
    <property type="entry name" value="NAD(P)-bd_dom"/>
</dbReference>
<dbReference type="PANTHER" id="PTHR43162:SF1">
    <property type="entry name" value="PRESTALK A DIFFERENTIATION PROTEIN A"/>
    <property type="match status" value="1"/>
</dbReference>
<dbReference type="Proteomes" id="UP001501094">
    <property type="component" value="Unassembled WGS sequence"/>
</dbReference>
<name>A0ABN2NGL6_9MICO</name>
<dbReference type="InterPro" id="IPR051604">
    <property type="entry name" value="Ergot_Alk_Oxidoreductase"/>
</dbReference>
<evidence type="ECO:0000313" key="2">
    <source>
        <dbReference type="EMBL" id="GAA1864157.1"/>
    </source>
</evidence>
<evidence type="ECO:0000259" key="1">
    <source>
        <dbReference type="Pfam" id="PF13460"/>
    </source>
</evidence>
<comment type="caution">
    <text evidence="2">The sequence shown here is derived from an EMBL/GenBank/DDBJ whole genome shotgun (WGS) entry which is preliminary data.</text>
</comment>
<dbReference type="EMBL" id="BAAANL010000004">
    <property type="protein sequence ID" value="GAA1864157.1"/>
    <property type="molecule type" value="Genomic_DNA"/>
</dbReference>
<keyword evidence="3" id="KW-1185">Reference proteome</keyword>
<dbReference type="Gene3D" id="3.90.25.10">
    <property type="entry name" value="UDP-galactose 4-epimerase, domain 1"/>
    <property type="match status" value="1"/>
</dbReference>
<gene>
    <name evidence="2" type="ORF">GCM10009751_22750</name>
</gene>
<accession>A0ABN2NGL6</accession>
<reference evidence="2 3" key="1">
    <citation type="journal article" date="2019" name="Int. J. Syst. Evol. Microbiol.">
        <title>The Global Catalogue of Microorganisms (GCM) 10K type strain sequencing project: providing services to taxonomists for standard genome sequencing and annotation.</title>
        <authorList>
            <consortium name="The Broad Institute Genomics Platform"/>
            <consortium name="The Broad Institute Genome Sequencing Center for Infectious Disease"/>
            <person name="Wu L."/>
            <person name="Ma J."/>
        </authorList>
    </citation>
    <scope>NUCLEOTIDE SEQUENCE [LARGE SCALE GENOMIC DNA]</scope>
    <source>
        <strain evidence="2 3">JCM 14326</strain>
    </source>
</reference>
<dbReference type="PANTHER" id="PTHR43162">
    <property type="match status" value="1"/>
</dbReference>
<dbReference type="InterPro" id="IPR036291">
    <property type="entry name" value="NAD(P)-bd_dom_sf"/>
</dbReference>
<dbReference type="Gene3D" id="3.40.50.720">
    <property type="entry name" value="NAD(P)-binding Rossmann-like Domain"/>
    <property type="match status" value="1"/>
</dbReference>
<sequence>MVLAGAGGAVGAQLAFRLAAEGTEQRMIVPGRGQEPSLPDGSPLPDSETIVLGHTPGRPELATALEGAETLVIAGAAHRDPDPFALIRAAAELGVGRILHLSHIGASEQAVAMAARRQWLVEQEVRASGATWTILQCSILFGALVRSVHDDVLRAPAGHGRAAAVSNADVADAVTAVLLDERVHVHDRVTYRITGPTALSGPEIAAALSVTIGRVVRYEPVAARDLYSTPIPWVRDLDAWISCCAAVDAGVYEQVSDAVPALAGRPARAFWRWLDDYPVEWLHLGDSRDSGTAM</sequence>
<evidence type="ECO:0000313" key="3">
    <source>
        <dbReference type="Proteomes" id="UP001501094"/>
    </source>
</evidence>
<proteinExistence type="predicted"/>
<dbReference type="Pfam" id="PF13460">
    <property type="entry name" value="NAD_binding_10"/>
    <property type="match status" value="1"/>
</dbReference>
<organism evidence="2 3">
    <name type="scientific">Myceligenerans crystallogenes</name>
    <dbReference type="NCBI Taxonomy" id="316335"/>
    <lineage>
        <taxon>Bacteria</taxon>
        <taxon>Bacillati</taxon>
        <taxon>Actinomycetota</taxon>
        <taxon>Actinomycetes</taxon>
        <taxon>Micrococcales</taxon>
        <taxon>Promicromonosporaceae</taxon>
        <taxon>Myceligenerans</taxon>
    </lineage>
</organism>
<dbReference type="SUPFAM" id="SSF51735">
    <property type="entry name" value="NAD(P)-binding Rossmann-fold domains"/>
    <property type="match status" value="1"/>
</dbReference>
<feature type="domain" description="NAD(P)-binding" evidence="1">
    <location>
        <begin position="5"/>
        <end position="180"/>
    </location>
</feature>